<gene>
    <name evidence="1" type="ORF">HNQ62_001516</name>
</gene>
<comment type="caution">
    <text evidence="1">The sequence shown here is derived from an EMBL/GenBank/DDBJ whole genome shotgun (WGS) entry which is preliminary data.</text>
</comment>
<evidence type="ECO:0000313" key="2">
    <source>
        <dbReference type="Proteomes" id="UP000582213"/>
    </source>
</evidence>
<evidence type="ECO:0000313" key="1">
    <source>
        <dbReference type="EMBL" id="MBB5253745.1"/>
    </source>
</evidence>
<sequence>MRFEKENSKAIIVLLICWDIHVDFKVLLYS</sequence>
<protein>
    <submittedName>
        <fullName evidence="1">Uncharacterized protein</fullName>
    </submittedName>
</protein>
<reference evidence="1 2" key="1">
    <citation type="submission" date="2020-08" db="EMBL/GenBank/DDBJ databases">
        <title>Genomic Encyclopedia of Type Strains, Phase IV (KMG-IV): sequencing the most valuable type-strain genomes for metagenomic binning, comparative biology and taxonomic classification.</title>
        <authorList>
            <person name="Goeker M."/>
        </authorList>
    </citation>
    <scope>NUCLEOTIDE SEQUENCE [LARGE SCALE GENOMIC DNA]</scope>
    <source>
        <strain evidence="1 2">DSM 12421</strain>
    </source>
</reference>
<dbReference type="Proteomes" id="UP000582213">
    <property type="component" value="Unassembled WGS sequence"/>
</dbReference>
<dbReference type="EMBL" id="JACHFY010000007">
    <property type="protein sequence ID" value="MBB5253745.1"/>
    <property type="molecule type" value="Genomic_DNA"/>
</dbReference>
<organism evidence="1 2">
    <name type="scientific">Sulfurisphaera ohwakuensis</name>
    <dbReference type="NCBI Taxonomy" id="69656"/>
    <lineage>
        <taxon>Archaea</taxon>
        <taxon>Thermoproteota</taxon>
        <taxon>Thermoprotei</taxon>
        <taxon>Sulfolobales</taxon>
        <taxon>Sulfolobaceae</taxon>
        <taxon>Sulfurisphaera</taxon>
    </lineage>
</organism>
<name>A0A7J9RSL2_SULOH</name>
<accession>A0A7J9RSL2</accession>
<dbReference type="AlphaFoldDB" id="A0A7J9RSL2"/>
<proteinExistence type="predicted"/>